<dbReference type="SUPFAM" id="SSF82866">
    <property type="entry name" value="Multidrug efflux transporter AcrB transmembrane domain"/>
    <property type="match status" value="2"/>
</dbReference>
<evidence type="ECO:0000313" key="8">
    <source>
        <dbReference type="EMBL" id="CAA6825304.1"/>
    </source>
</evidence>
<feature type="transmembrane region" description="Helical" evidence="6">
    <location>
        <begin position="700"/>
        <end position="721"/>
    </location>
</feature>
<proteinExistence type="predicted"/>
<dbReference type="Gene3D" id="1.20.1640.10">
    <property type="entry name" value="Multidrug efflux transporter AcrB transmembrane domain"/>
    <property type="match status" value="2"/>
</dbReference>
<feature type="transmembrane region" description="Helical" evidence="6">
    <location>
        <begin position="649"/>
        <end position="667"/>
    </location>
</feature>
<feature type="transmembrane region" description="Helical" evidence="6">
    <location>
        <begin position="674"/>
        <end position="694"/>
    </location>
</feature>
<evidence type="ECO:0000256" key="4">
    <source>
        <dbReference type="ARBA" id="ARBA00022989"/>
    </source>
</evidence>
<feature type="domain" description="SSD" evidence="7">
    <location>
        <begin position="672"/>
        <end position="799"/>
    </location>
</feature>
<feature type="transmembrane region" description="Helical" evidence="6">
    <location>
        <begin position="742"/>
        <end position="764"/>
    </location>
</feature>
<feature type="domain" description="SSD" evidence="7">
    <location>
        <begin position="291"/>
        <end position="413"/>
    </location>
</feature>
<feature type="transmembrane region" description="Helical" evidence="6">
    <location>
        <begin position="288"/>
        <end position="312"/>
    </location>
</feature>
<dbReference type="EMBL" id="CACVAS010000128">
    <property type="protein sequence ID" value="CAA6825304.1"/>
    <property type="molecule type" value="Genomic_DNA"/>
</dbReference>
<dbReference type="PROSITE" id="PS50156">
    <property type="entry name" value="SSD"/>
    <property type="match status" value="2"/>
</dbReference>
<comment type="subcellular location">
    <subcellularLocation>
        <location evidence="1">Cell membrane</location>
        <topology evidence="1">Multi-pass membrane protein</topology>
    </subcellularLocation>
</comment>
<protein>
    <submittedName>
        <fullName evidence="8">RND transporter</fullName>
    </submittedName>
</protein>
<evidence type="ECO:0000256" key="6">
    <source>
        <dbReference type="SAM" id="Phobius"/>
    </source>
</evidence>
<feature type="transmembrane region" description="Helical" evidence="6">
    <location>
        <begin position="776"/>
        <end position="801"/>
    </location>
</feature>
<evidence type="ECO:0000259" key="7">
    <source>
        <dbReference type="PROSITE" id="PS50156"/>
    </source>
</evidence>
<keyword evidence="5 6" id="KW-0472">Membrane</keyword>
<dbReference type="GO" id="GO:0022857">
    <property type="term" value="F:transmembrane transporter activity"/>
    <property type="evidence" value="ECO:0007669"/>
    <property type="project" value="InterPro"/>
</dbReference>
<evidence type="ECO:0000256" key="2">
    <source>
        <dbReference type="ARBA" id="ARBA00022475"/>
    </source>
</evidence>
<feature type="transmembrane region" description="Helical" evidence="6">
    <location>
        <begin position="389"/>
        <end position="411"/>
    </location>
</feature>
<sequence length="807" mass="89353">MHKKLENFIGRLGGFIHDNPFKVLLVVFVLLAFPIAHVPQIKMDTSTEGFMHDDDPVLLDYNNFRAEFGRDERIVLAIKSDNIFSVEFLHTLQMLHEEIEEKVPYLEDVTSLYNVRHTRGEGDRLITDDLLETMPSTKVDVETIKKQAMTSHFYKNLLLSEDGKMTTMVIETDAYTHVGVKKESLDEAFSDGFSDDTVQEDTTPEALQTKDGGGFLSDGENAELLGVIHGIVSKYQEQGLEIYVAGSPAVNNALKAQMQADMQKFMRITFLIIIVFLFVMFRRVTAVLYPLLVIIFSLLTTVGTMAWAGVAFKLPTQIVPSLLLAVSVGATVHILSIFFDKFNTTGDKRASLVYTLGHSGLAIAMTSITTSIGIGAFSGSEVAPIADLGTFASLGVMVSLFLTLTLLPALLSITKMKQKVKSEPGKLDMIMKKFSVVPIRHYKAIIALSFALVTLALVSASKIELSHNPLYWFQPDNQNRISTEVIDENMNGSVTIEVVVDTKEANGWNSVDRLNKLNTFSAELETYVDSHTHIGKVISLATIVKETNRALHENDEAHYSIPENENLVSQELLLFENSGSDDLEDVVDTQFSKARITVKLPWTDAVKAYEVLDFVKTKASETFPNETVVTTGMIPLLINTFANSVHSSVTSYLIAFVAIAFMMMLILGSVRVGLLSMIPNLTPIILGLLIMSIANIPLDMFTLLIGSIAIGLAVDDTIHFMHNFRRYYLESKDWAKAIEQTFYTTGKAMLITTVVLSLGFYAYLMANMISVQNFGLLTGSVIVMALLADLLLAPALMIVVAKRGWIR</sequence>
<feature type="transmembrane region" description="Helical" evidence="6">
    <location>
        <begin position="21"/>
        <end position="38"/>
    </location>
</feature>
<dbReference type="InterPro" id="IPR050545">
    <property type="entry name" value="Mycobact_MmpL"/>
</dbReference>
<dbReference type="InterPro" id="IPR004869">
    <property type="entry name" value="MMPL_dom"/>
</dbReference>
<evidence type="ECO:0000256" key="3">
    <source>
        <dbReference type="ARBA" id="ARBA00022692"/>
    </source>
</evidence>
<feature type="transmembrane region" description="Helical" evidence="6">
    <location>
        <begin position="351"/>
        <end position="377"/>
    </location>
</feature>
<dbReference type="PANTHER" id="PTHR33406:SF12">
    <property type="entry name" value="BLR2997 PROTEIN"/>
    <property type="match status" value="1"/>
</dbReference>
<name>A0A6S6U0V5_9BACT</name>
<dbReference type="AlphaFoldDB" id="A0A6S6U0V5"/>
<feature type="transmembrane region" description="Helical" evidence="6">
    <location>
        <begin position="265"/>
        <end position="281"/>
    </location>
</feature>
<feature type="transmembrane region" description="Helical" evidence="6">
    <location>
        <begin position="318"/>
        <end position="339"/>
    </location>
</feature>
<evidence type="ECO:0000256" key="5">
    <source>
        <dbReference type="ARBA" id="ARBA00023136"/>
    </source>
</evidence>
<gene>
    <name evidence="8" type="ORF">HELGO_WM7085</name>
</gene>
<dbReference type="GO" id="GO:0005886">
    <property type="term" value="C:plasma membrane"/>
    <property type="evidence" value="ECO:0007669"/>
    <property type="project" value="UniProtKB-SubCell"/>
</dbReference>
<keyword evidence="2" id="KW-1003">Cell membrane</keyword>
<dbReference type="PANTHER" id="PTHR33406">
    <property type="entry name" value="MEMBRANE PROTEIN MJ1562-RELATED"/>
    <property type="match status" value="1"/>
</dbReference>
<dbReference type="Pfam" id="PF03176">
    <property type="entry name" value="MMPL"/>
    <property type="match status" value="2"/>
</dbReference>
<feature type="transmembrane region" description="Helical" evidence="6">
    <location>
        <begin position="441"/>
        <end position="460"/>
    </location>
</feature>
<dbReference type="PRINTS" id="PR00702">
    <property type="entry name" value="ACRIFLAVINRP"/>
</dbReference>
<dbReference type="InterPro" id="IPR000731">
    <property type="entry name" value="SSD"/>
</dbReference>
<keyword evidence="4 6" id="KW-1133">Transmembrane helix</keyword>
<accession>A0A6S6U0V5</accession>
<organism evidence="8">
    <name type="scientific">uncultured Sulfurovum sp</name>
    <dbReference type="NCBI Taxonomy" id="269237"/>
    <lineage>
        <taxon>Bacteria</taxon>
        <taxon>Pseudomonadati</taxon>
        <taxon>Campylobacterota</taxon>
        <taxon>Epsilonproteobacteria</taxon>
        <taxon>Campylobacterales</taxon>
        <taxon>Sulfurovaceae</taxon>
        <taxon>Sulfurovum</taxon>
        <taxon>environmental samples</taxon>
    </lineage>
</organism>
<keyword evidence="3 6" id="KW-0812">Transmembrane</keyword>
<evidence type="ECO:0000256" key="1">
    <source>
        <dbReference type="ARBA" id="ARBA00004651"/>
    </source>
</evidence>
<reference evidence="8" key="1">
    <citation type="submission" date="2020-01" db="EMBL/GenBank/DDBJ databases">
        <authorList>
            <person name="Meier V. D."/>
            <person name="Meier V D."/>
        </authorList>
    </citation>
    <scope>NUCLEOTIDE SEQUENCE</scope>
    <source>
        <strain evidence="8">HLG_WM_MAG_01</strain>
    </source>
</reference>
<dbReference type="InterPro" id="IPR001036">
    <property type="entry name" value="Acrflvin-R"/>
</dbReference>